<dbReference type="PROSITE" id="PS50181">
    <property type="entry name" value="FBOX"/>
    <property type="match status" value="1"/>
</dbReference>
<reference evidence="2 3" key="1">
    <citation type="journal article" date="2011" name="Proc. Natl. Acad. Sci. U.S.A.">
        <title>Comparative genomics of xylose-fermenting fungi for enhanced biofuel production.</title>
        <authorList>
            <person name="Wohlbach D.J."/>
            <person name="Kuo A."/>
            <person name="Sato T.K."/>
            <person name="Potts K.M."/>
            <person name="Salamov A.A."/>
            <person name="LaButti K.M."/>
            <person name="Sun H."/>
            <person name="Clum A."/>
            <person name="Pangilinan J.L."/>
            <person name="Lindquist E.A."/>
            <person name="Lucas S."/>
            <person name="Lapidus A."/>
            <person name="Jin M."/>
            <person name="Gunawan C."/>
            <person name="Balan V."/>
            <person name="Dale B.E."/>
            <person name="Jeffries T.W."/>
            <person name="Zinkel R."/>
            <person name="Barry K.W."/>
            <person name="Grigoriev I.V."/>
            <person name="Gasch A.P."/>
        </authorList>
    </citation>
    <scope>NUCLEOTIDE SEQUENCE [LARGE SCALE GENOMIC DNA]</scope>
    <source>
        <strain evidence="3">ATCC 10573 / BCRC 21748 / CBS 615 / JCM 9827 / NBRC 10315 / NRRL Y-1498 / VKM Y-70</strain>
    </source>
</reference>
<accession>G3AY70</accession>
<dbReference type="AlphaFoldDB" id="G3AY70"/>
<organism evidence="3">
    <name type="scientific">Candida tenuis (strain ATCC 10573 / BCRC 21748 / CBS 615 / JCM 9827 / NBRC 10315 / NRRL Y-1498 / VKM Y-70)</name>
    <name type="common">Yeast</name>
    <name type="synonym">Yamadazyma tenuis</name>
    <dbReference type="NCBI Taxonomy" id="590646"/>
    <lineage>
        <taxon>Eukaryota</taxon>
        <taxon>Fungi</taxon>
        <taxon>Dikarya</taxon>
        <taxon>Ascomycota</taxon>
        <taxon>Saccharomycotina</taxon>
        <taxon>Pichiomycetes</taxon>
        <taxon>Debaryomycetaceae</taxon>
        <taxon>Yamadazyma</taxon>
    </lineage>
</organism>
<feature type="domain" description="F-box" evidence="1">
    <location>
        <begin position="7"/>
        <end position="59"/>
    </location>
</feature>
<dbReference type="EMBL" id="GL996512">
    <property type="protein sequence ID" value="EGV65780.1"/>
    <property type="molecule type" value="Genomic_DNA"/>
</dbReference>
<dbReference type="Proteomes" id="UP000000707">
    <property type="component" value="Unassembled WGS sequence"/>
</dbReference>
<name>G3AY70_CANTC</name>
<dbReference type="STRING" id="590646.G3AY70"/>
<gene>
    <name evidence="2" type="ORF">CANTEDRAFT_118463</name>
</gene>
<evidence type="ECO:0000313" key="3">
    <source>
        <dbReference type="Proteomes" id="UP000000707"/>
    </source>
</evidence>
<sequence length="346" mass="41095">MKRLKREVNVTTLPDQVIELIQFHAGRKSVVSLSSVNKSYRTSLEKFVFDCLKTTWYNLQNNEFQMFLEQRKSFITSMRFIDTYSYGEWQIDVFEGVLNKLPQLQTFVVNSFNSSNWLKYRASTTIRRMEMHYDYTHNETHELYENPNPKNINRLSRSSQLPKIFSLHHLCGFPRLSDLTLTDYHFNWDEKMDSLNVQFLHLKNCTWEYPFTPAKFNENNSLITFGLTYTHDHAFLLSERFDKFVNEPFQIGCKINKLAVVIQCCERPHYLSFNKVKMFLNRNIFPDLEELDLSGWAADFKTLHRYLVAIGDVPVKSLKVSLGELEHKSRIRFNEWPHLKIESRIS</sequence>
<evidence type="ECO:0000259" key="1">
    <source>
        <dbReference type="PROSITE" id="PS50181"/>
    </source>
</evidence>
<protein>
    <recommendedName>
        <fullName evidence="1">F-box domain-containing protein</fullName>
    </recommendedName>
</protein>
<proteinExistence type="predicted"/>
<dbReference type="eggNOG" id="ENOG502RY54">
    <property type="taxonomic scope" value="Eukaryota"/>
</dbReference>
<dbReference type="InterPro" id="IPR001810">
    <property type="entry name" value="F-box_dom"/>
</dbReference>
<keyword evidence="3" id="KW-1185">Reference proteome</keyword>
<evidence type="ECO:0000313" key="2">
    <source>
        <dbReference type="EMBL" id="EGV65780.1"/>
    </source>
</evidence>
<dbReference type="HOGENOM" id="CLU_053891_0_0_1"/>
<dbReference type="OrthoDB" id="4073795at2759"/>